<dbReference type="Proteomes" id="UP000266234">
    <property type="component" value="Unassembled WGS sequence"/>
</dbReference>
<comment type="caution">
    <text evidence="7">The sequence shown here is derived from an EMBL/GenBank/DDBJ whole genome shotgun (WGS) entry which is preliminary data.</text>
</comment>
<evidence type="ECO:0000256" key="4">
    <source>
        <dbReference type="ARBA" id="ARBA00022989"/>
    </source>
</evidence>
<feature type="transmembrane region" description="Helical" evidence="6">
    <location>
        <begin position="198"/>
        <end position="221"/>
    </location>
</feature>
<dbReference type="Pfam" id="PF01554">
    <property type="entry name" value="MatE"/>
    <property type="match status" value="2"/>
</dbReference>
<feature type="transmembrane region" description="Helical" evidence="6">
    <location>
        <begin position="85"/>
        <end position="113"/>
    </location>
</feature>
<evidence type="ECO:0000256" key="2">
    <source>
        <dbReference type="ARBA" id="ARBA00010199"/>
    </source>
</evidence>
<dbReference type="InterPro" id="IPR002528">
    <property type="entry name" value="MATE_fam"/>
</dbReference>
<dbReference type="STRING" id="694270.A0A395TB41"/>
<organism evidence="7 8">
    <name type="scientific">Fusarium longipes</name>
    <dbReference type="NCBI Taxonomy" id="694270"/>
    <lineage>
        <taxon>Eukaryota</taxon>
        <taxon>Fungi</taxon>
        <taxon>Dikarya</taxon>
        <taxon>Ascomycota</taxon>
        <taxon>Pezizomycotina</taxon>
        <taxon>Sordariomycetes</taxon>
        <taxon>Hypocreomycetidae</taxon>
        <taxon>Hypocreales</taxon>
        <taxon>Nectriaceae</taxon>
        <taxon>Fusarium</taxon>
    </lineage>
</organism>
<feature type="transmembrane region" description="Helical" evidence="6">
    <location>
        <begin position="351"/>
        <end position="370"/>
    </location>
</feature>
<evidence type="ECO:0000256" key="6">
    <source>
        <dbReference type="SAM" id="Phobius"/>
    </source>
</evidence>
<comment type="similarity">
    <text evidence="2">Belongs to the multi antimicrobial extrusion (MATE) (TC 2.A.66.1) family.</text>
</comment>
<comment type="subcellular location">
    <subcellularLocation>
        <location evidence="1">Membrane</location>
        <topology evidence="1">Multi-pass membrane protein</topology>
    </subcellularLocation>
</comment>
<keyword evidence="5 6" id="KW-0472">Membrane</keyword>
<keyword evidence="8" id="KW-1185">Reference proteome</keyword>
<dbReference type="GO" id="GO:0015297">
    <property type="term" value="F:antiporter activity"/>
    <property type="evidence" value="ECO:0007669"/>
    <property type="project" value="InterPro"/>
</dbReference>
<dbReference type="EMBL" id="PXOG01000003">
    <property type="protein sequence ID" value="RGP81746.1"/>
    <property type="molecule type" value="Genomic_DNA"/>
</dbReference>
<evidence type="ECO:0000256" key="3">
    <source>
        <dbReference type="ARBA" id="ARBA00022692"/>
    </source>
</evidence>
<protein>
    <recommendedName>
        <fullName evidence="9">Mate efflux family</fullName>
    </recommendedName>
</protein>
<name>A0A395TB41_9HYPO</name>
<evidence type="ECO:0000313" key="8">
    <source>
        <dbReference type="Proteomes" id="UP000266234"/>
    </source>
</evidence>
<reference evidence="7 8" key="1">
    <citation type="journal article" date="2018" name="PLoS Pathog.">
        <title>Evolution of structural diversity of trichothecenes, a family of toxins produced by plant pathogenic and entomopathogenic fungi.</title>
        <authorList>
            <person name="Proctor R.H."/>
            <person name="McCormick S.P."/>
            <person name="Kim H.S."/>
            <person name="Cardoza R.E."/>
            <person name="Stanley A.M."/>
            <person name="Lindo L."/>
            <person name="Kelly A."/>
            <person name="Brown D.W."/>
            <person name="Lee T."/>
            <person name="Vaughan M.M."/>
            <person name="Alexander N.J."/>
            <person name="Busman M."/>
            <person name="Gutierrez S."/>
        </authorList>
    </citation>
    <scope>NUCLEOTIDE SEQUENCE [LARGE SCALE GENOMIC DNA]</scope>
    <source>
        <strain evidence="7 8">NRRL 20695</strain>
    </source>
</reference>
<evidence type="ECO:0000256" key="1">
    <source>
        <dbReference type="ARBA" id="ARBA00004141"/>
    </source>
</evidence>
<feature type="transmembrane region" description="Helical" evidence="6">
    <location>
        <begin position="134"/>
        <end position="156"/>
    </location>
</feature>
<feature type="transmembrane region" description="Helical" evidence="6">
    <location>
        <begin position="233"/>
        <end position="253"/>
    </location>
</feature>
<dbReference type="GO" id="GO:1990961">
    <property type="term" value="P:xenobiotic detoxification by transmembrane export across the plasma membrane"/>
    <property type="evidence" value="ECO:0007669"/>
    <property type="project" value="InterPro"/>
</dbReference>
<keyword evidence="4 6" id="KW-1133">Transmembrane helix</keyword>
<dbReference type="AlphaFoldDB" id="A0A395TB41"/>
<evidence type="ECO:0000313" key="7">
    <source>
        <dbReference type="EMBL" id="RGP81746.1"/>
    </source>
</evidence>
<dbReference type="PANTHER" id="PTHR11206">
    <property type="entry name" value="MULTIDRUG RESISTANCE PROTEIN"/>
    <property type="match status" value="1"/>
</dbReference>
<feature type="transmembrane region" description="Helical" evidence="6">
    <location>
        <begin position="453"/>
        <end position="476"/>
    </location>
</feature>
<gene>
    <name evidence="7" type="ORF">FLONG3_131</name>
</gene>
<accession>A0A395TB41</accession>
<dbReference type="GO" id="GO:0042910">
    <property type="term" value="F:xenobiotic transmembrane transporter activity"/>
    <property type="evidence" value="ECO:0007669"/>
    <property type="project" value="InterPro"/>
</dbReference>
<evidence type="ECO:0000256" key="5">
    <source>
        <dbReference type="ARBA" id="ARBA00023136"/>
    </source>
</evidence>
<sequence length="496" mass="53503">MTSQHSPSTKPSRQVLVSFPDEETPLITPIRNSPPERNNSLYSPWLAETIVLVKASVPVILAYMLQNSLQTVSVLMVGRLSPEALATAAFSYMFAMATAWLIALGGTTALDTLGSSTFTSSKNKHDLGILLQRGLIVLTGFYAVVAVVWCFSGYLFQALGQEEFICIQGPRFLRLLIPGGLGYIWFEAMKKFLQAQEIYEPGTYALLVTSPLNALLNWLFIYPLGFGLDGAPIATGISYWLSFFILVGYAAFVKGSECWGGFKVRPALQHLGPFAKLAFLGVIHVGTEWWAFEIVALAAGRLGTIPLAAQSVVMTLDQIINTIPFGLGVAASSRLGNLLGLGDAVQARRCAHSAALLSILFGTIILTILLSTKDIIAKVFNDDEEVVTLVAHVMPYVALFQIADGLNGSCGGALRGMGRQWVGALVNCISYYGGALPAGIWLAFHGWGLSGLWVGQCVALFLVGALEWVIVAMCNWKKEVQRASDRIRVGGLDSDS</sequence>
<feature type="transmembrane region" description="Helical" evidence="6">
    <location>
        <begin position="424"/>
        <end position="447"/>
    </location>
</feature>
<dbReference type="OrthoDB" id="2126698at2759"/>
<dbReference type="CDD" id="cd13132">
    <property type="entry name" value="MATE_eukaryotic"/>
    <property type="match status" value="1"/>
</dbReference>
<dbReference type="NCBIfam" id="TIGR00797">
    <property type="entry name" value="matE"/>
    <property type="match status" value="1"/>
</dbReference>
<evidence type="ECO:0008006" key="9">
    <source>
        <dbReference type="Google" id="ProtNLM"/>
    </source>
</evidence>
<proteinExistence type="inferred from homology"/>
<keyword evidence="3 6" id="KW-0812">Transmembrane</keyword>
<dbReference type="GO" id="GO:0016020">
    <property type="term" value="C:membrane"/>
    <property type="evidence" value="ECO:0007669"/>
    <property type="project" value="UniProtKB-SubCell"/>
</dbReference>
<dbReference type="InterPro" id="IPR045069">
    <property type="entry name" value="MATE_euk"/>
</dbReference>